<keyword evidence="2" id="KW-1185">Reference proteome</keyword>
<protein>
    <submittedName>
        <fullName evidence="1">Uncharacterized protein</fullName>
    </submittedName>
</protein>
<dbReference type="AlphaFoldDB" id="A0A484NAX8"/>
<proteinExistence type="predicted"/>
<organism evidence="1 2">
    <name type="scientific">Cuscuta campestris</name>
    <dbReference type="NCBI Taxonomy" id="132261"/>
    <lineage>
        <taxon>Eukaryota</taxon>
        <taxon>Viridiplantae</taxon>
        <taxon>Streptophyta</taxon>
        <taxon>Embryophyta</taxon>
        <taxon>Tracheophyta</taxon>
        <taxon>Spermatophyta</taxon>
        <taxon>Magnoliopsida</taxon>
        <taxon>eudicotyledons</taxon>
        <taxon>Gunneridae</taxon>
        <taxon>Pentapetalae</taxon>
        <taxon>asterids</taxon>
        <taxon>lamiids</taxon>
        <taxon>Solanales</taxon>
        <taxon>Convolvulaceae</taxon>
        <taxon>Cuscuteae</taxon>
        <taxon>Cuscuta</taxon>
        <taxon>Cuscuta subgen. Grammica</taxon>
        <taxon>Cuscuta sect. Cleistogrammica</taxon>
    </lineage>
</organism>
<dbReference type="Proteomes" id="UP000595140">
    <property type="component" value="Unassembled WGS sequence"/>
</dbReference>
<gene>
    <name evidence="1" type="ORF">CCAM_LOCUS40337</name>
</gene>
<evidence type="ECO:0000313" key="2">
    <source>
        <dbReference type="Proteomes" id="UP000595140"/>
    </source>
</evidence>
<evidence type="ECO:0000313" key="1">
    <source>
        <dbReference type="EMBL" id="VFQ98561.1"/>
    </source>
</evidence>
<sequence>MDIFKILDSNFPLTLGPIYAILHLLTRNTFYTKVTALHLRNPQNQTVCDSVKKRWTYAQNTAGYPIVTRLTKLMNFDDVSTPVHP</sequence>
<accession>A0A484NAX8</accession>
<reference evidence="1 2" key="1">
    <citation type="submission" date="2018-04" db="EMBL/GenBank/DDBJ databases">
        <authorList>
            <person name="Vogel A."/>
        </authorList>
    </citation>
    <scope>NUCLEOTIDE SEQUENCE [LARGE SCALE GENOMIC DNA]</scope>
</reference>
<name>A0A484NAX8_9ASTE</name>
<dbReference type="EMBL" id="OOIL02006606">
    <property type="protein sequence ID" value="VFQ98561.1"/>
    <property type="molecule type" value="Genomic_DNA"/>
</dbReference>